<evidence type="ECO:0000313" key="1">
    <source>
        <dbReference type="EMBL" id="JAH20737.1"/>
    </source>
</evidence>
<proteinExistence type="predicted"/>
<reference evidence="1" key="1">
    <citation type="submission" date="2014-11" db="EMBL/GenBank/DDBJ databases">
        <authorList>
            <person name="Amaro Gonzalez C."/>
        </authorList>
    </citation>
    <scope>NUCLEOTIDE SEQUENCE</scope>
</reference>
<dbReference type="EMBL" id="GBXM01087840">
    <property type="protein sequence ID" value="JAH20737.1"/>
    <property type="molecule type" value="Transcribed_RNA"/>
</dbReference>
<protein>
    <submittedName>
        <fullName evidence="1">Uncharacterized protein</fullName>
    </submittedName>
</protein>
<organism evidence="1">
    <name type="scientific">Anguilla anguilla</name>
    <name type="common">European freshwater eel</name>
    <name type="synonym">Muraena anguilla</name>
    <dbReference type="NCBI Taxonomy" id="7936"/>
    <lineage>
        <taxon>Eukaryota</taxon>
        <taxon>Metazoa</taxon>
        <taxon>Chordata</taxon>
        <taxon>Craniata</taxon>
        <taxon>Vertebrata</taxon>
        <taxon>Euteleostomi</taxon>
        <taxon>Actinopterygii</taxon>
        <taxon>Neopterygii</taxon>
        <taxon>Teleostei</taxon>
        <taxon>Anguilliformes</taxon>
        <taxon>Anguillidae</taxon>
        <taxon>Anguilla</taxon>
    </lineage>
</organism>
<reference evidence="1" key="2">
    <citation type="journal article" date="2015" name="Fish Shellfish Immunol.">
        <title>Early steps in the European eel (Anguilla anguilla)-Vibrio vulnificus interaction in the gills: Role of the RtxA13 toxin.</title>
        <authorList>
            <person name="Callol A."/>
            <person name="Pajuelo D."/>
            <person name="Ebbesson L."/>
            <person name="Teles M."/>
            <person name="MacKenzie S."/>
            <person name="Amaro C."/>
        </authorList>
    </citation>
    <scope>NUCLEOTIDE SEQUENCE</scope>
</reference>
<accession>A0A0E9QWB8</accession>
<sequence length="16" mass="1920">MRVILSEQEGLYVARR</sequence>
<name>A0A0E9QWB8_ANGAN</name>
<dbReference type="AlphaFoldDB" id="A0A0E9QWB8"/>